<feature type="region of interest" description="Disordered" evidence="3">
    <location>
        <begin position="188"/>
        <end position="207"/>
    </location>
</feature>
<dbReference type="PRINTS" id="PR00080">
    <property type="entry name" value="SDRFAMILY"/>
</dbReference>
<dbReference type="GO" id="GO:0047044">
    <property type="term" value="F:androstan-3-alpha,17-beta-diol dehydrogenase (NAD+) activity"/>
    <property type="evidence" value="ECO:0007669"/>
    <property type="project" value="UniProtKB-EC"/>
</dbReference>
<evidence type="ECO:0000259" key="4">
    <source>
        <dbReference type="SMART" id="SM00822"/>
    </source>
</evidence>
<proteinExistence type="inferred from homology"/>
<comment type="similarity">
    <text evidence="1">Belongs to the short-chain dehydrogenases/reductases (SDR) family.</text>
</comment>
<accession>A0ABS4WUX3</accession>
<evidence type="ECO:0000256" key="2">
    <source>
        <dbReference type="ARBA" id="ARBA00023002"/>
    </source>
</evidence>
<dbReference type="InterPro" id="IPR036291">
    <property type="entry name" value="NAD(P)-bd_dom_sf"/>
</dbReference>
<protein>
    <submittedName>
        <fullName evidence="5">3alpha(Or 20beta)-hydroxysteroid dehydrogenase</fullName>
        <ecNumber evidence="5">1.1.1.53</ecNumber>
    </submittedName>
</protein>
<feature type="domain" description="Ketoreductase" evidence="4">
    <location>
        <begin position="5"/>
        <end position="213"/>
    </location>
</feature>
<organism evidence="5 6">
    <name type="scientific">Microbacterium phyllosphaerae</name>
    <dbReference type="NCBI Taxonomy" id="124798"/>
    <lineage>
        <taxon>Bacteria</taxon>
        <taxon>Bacillati</taxon>
        <taxon>Actinomycetota</taxon>
        <taxon>Actinomycetes</taxon>
        <taxon>Micrococcales</taxon>
        <taxon>Microbacteriaceae</taxon>
        <taxon>Microbacterium</taxon>
    </lineage>
</organism>
<evidence type="ECO:0000313" key="6">
    <source>
        <dbReference type="Proteomes" id="UP000703720"/>
    </source>
</evidence>
<dbReference type="PRINTS" id="PR00081">
    <property type="entry name" value="GDHRDH"/>
</dbReference>
<dbReference type="RefSeq" id="WP_210098990.1">
    <property type="nucleotide sequence ID" value="NZ_BAAAIO010000002.1"/>
</dbReference>
<evidence type="ECO:0000256" key="1">
    <source>
        <dbReference type="ARBA" id="ARBA00006484"/>
    </source>
</evidence>
<dbReference type="SMART" id="SM00822">
    <property type="entry name" value="PKS_KR"/>
    <property type="match status" value="1"/>
</dbReference>
<dbReference type="Gene3D" id="3.40.50.720">
    <property type="entry name" value="NAD(P)-binding Rossmann-like Domain"/>
    <property type="match status" value="1"/>
</dbReference>
<dbReference type="Proteomes" id="UP000703720">
    <property type="component" value="Unassembled WGS sequence"/>
</dbReference>
<keyword evidence="2 5" id="KW-0560">Oxidoreductase</keyword>
<dbReference type="InterPro" id="IPR020904">
    <property type="entry name" value="Sc_DH/Rdtase_CS"/>
</dbReference>
<dbReference type="PANTHER" id="PTHR42760">
    <property type="entry name" value="SHORT-CHAIN DEHYDROGENASES/REDUCTASES FAMILY MEMBER"/>
    <property type="match status" value="1"/>
</dbReference>
<dbReference type="EMBL" id="JAGIOA010000001">
    <property type="protein sequence ID" value="MBP2380009.1"/>
    <property type="molecule type" value="Genomic_DNA"/>
</dbReference>
<dbReference type="PANTHER" id="PTHR42760:SF133">
    <property type="entry name" value="3-OXOACYL-[ACYL-CARRIER-PROTEIN] REDUCTASE"/>
    <property type="match status" value="1"/>
</dbReference>
<sequence length="242" mass="24948">MNAKNTVIITGAARGQGAAHASYLARHGTRVILTDVLDEPGEQMAAVLRASGADAEYRHLDVSDEAAWAHLGESLAADRVRVRALVNNAGILRHAEIRDTALDEWKLHERINVHGTFLGIRTIGPLISDAGGGAILNISSTAALVGSAGYGAYAASKAAVVALSRVAAVELAPLVRVNVICPGGVATTMNDHEPSGGSSTSAPLGRRARPDEISPLVDYLISPASSFVTGSVFTIDGGLTAV</sequence>
<gene>
    <name evidence="5" type="ORF">JOF42_003504</name>
</gene>
<dbReference type="PROSITE" id="PS00061">
    <property type="entry name" value="ADH_SHORT"/>
    <property type="match status" value="1"/>
</dbReference>
<dbReference type="InterPro" id="IPR057326">
    <property type="entry name" value="KR_dom"/>
</dbReference>
<dbReference type="SUPFAM" id="SSF51735">
    <property type="entry name" value="NAD(P)-binding Rossmann-fold domains"/>
    <property type="match status" value="1"/>
</dbReference>
<evidence type="ECO:0000313" key="5">
    <source>
        <dbReference type="EMBL" id="MBP2380009.1"/>
    </source>
</evidence>
<evidence type="ECO:0000256" key="3">
    <source>
        <dbReference type="SAM" id="MobiDB-lite"/>
    </source>
</evidence>
<reference evidence="5 6" key="1">
    <citation type="submission" date="2021-03" db="EMBL/GenBank/DDBJ databases">
        <title>Sequencing the genomes of 1000 actinobacteria strains.</title>
        <authorList>
            <person name="Klenk H.-P."/>
        </authorList>
    </citation>
    <scope>NUCLEOTIDE SEQUENCE [LARGE SCALE GENOMIC DNA]</scope>
    <source>
        <strain evidence="5 6">DSM 13468</strain>
    </source>
</reference>
<comment type="caution">
    <text evidence="5">The sequence shown here is derived from an EMBL/GenBank/DDBJ whole genome shotgun (WGS) entry which is preliminary data.</text>
</comment>
<keyword evidence="6" id="KW-1185">Reference proteome</keyword>
<dbReference type="Pfam" id="PF13561">
    <property type="entry name" value="adh_short_C2"/>
    <property type="match status" value="1"/>
</dbReference>
<name>A0ABS4WUX3_9MICO</name>
<dbReference type="InterPro" id="IPR002347">
    <property type="entry name" value="SDR_fam"/>
</dbReference>
<dbReference type="EC" id="1.1.1.53" evidence="5"/>